<dbReference type="GO" id="GO:0030688">
    <property type="term" value="C:preribosome, small subunit precursor"/>
    <property type="evidence" value="ECO:0007669"/>
    <property type="project" value="InterPro"/>
</dbReference>
<comment type="similarity">
    <text evidence="2">Belongs to the SLX9 family.</text>
</comment>
<feature type="compositionally biased region" description="Basic residues" evidence="4">
    <location>
        <begin position="1"/>
        <end position="11"/>
    </location>
</feature>
<feature type="region of interest" description="Disordered" evidence="4">
    <location>
        <begin position="155"/>
        <end position="181"/>
    </location>
</feature>
<feature type="region of interest" description="Disordered" evidence="4">
    <location>
        <begin position="1"/>
        <end position="42"/>
    </location>
</feature>
<dbReference type="OrthoDB" id="18703at2759"/>
<dbReference type="InterPro" id="IPR028160">
    <property type="entry name" value="Slx9-like"/>
</dbReference>
<evidence type="ECO:0000313" key="5">
    <source>
        <dbReference type="EMBL" id="KAI5071198.1"/>
    </source>
</evidence>
<dbReference type="Proteomes" id="UP000886520">
    <property type="component" value="Chromosome 13"/>
</dbReference>
<evidence type="ECO:0008006" key="7">
    <source>
        <dbReference type="Google" id="ProtNLM"/>
    </source>
</evidence>
<comment type="caution">
    <text evidence="5">The sequence shown here is derived from an EMBL/GenBank/DDBJ whole genome shotgun (WGS) entry which is preliminary data.</text>
</comment>
<organism evidence="5 6">
    <name type="scientific">Adiantum capillus-veneris</name>
    <name type="common">Maidenhair fern</name>
    <dbReference type="NCBI Taxonomy" id="13818"/>
    <lineage>
        <taxon>Eukaryota</taxon>
        <taxon>Viridiplantae</taxon>
        <taxon>Streptophyta</taxon>
        <taxon>Embryophyta</taxon>
        <taxon>Tracheophyta</taxon>
        <taxon>Polypodiopsida</taxon>
        <taxon>Polypodiidae</taxon>
        <taxon>Polypodiales</taxon>
        <taxon>Pteridineae</taxon>
        <taxon>Pteridaceae</taxon>
        <taxon>Vittarioideae</taxon>
        <taxon>Adiantum</taxon>
    </lineage>
</organism>
<dbReference type="Pfam" id="PF15341">
    <property type="entry name" value="SLX9"/>
    <property type="match status" value="1"/>
</dbReference>
<evidence type="ECO:0000256" key="2">
    <source>
        <dbReference type="ARBA" id="ARBA00011022"/>
    </source>
</evidence>
<protein>
    <recommendedName>
        <fullName evidence="7">Ribosome biogenesis protein SLX9</fullName>
    </recommendedName>
</protein>
<evidence type="ECO:0000313" key="6">
    <source>
        <dbReference type="Proteomes" id="UP000886520"/>
    </source>
</evidence>
<evidence type="ECO:0000256" key="4">
    <source>
        <dbReference type="SAM" id="MobiDB-lite"/>
    </source>
</evidence>
<evidence type="ECO:0000256" key="3">
    <source>
        <dbReference type="ARBA" id="ARBA00023242"/>
    </source>
</evidence>
<feature type="compositionally biased region" description="Basic residues" evidence="4">
    <location>
        <begin position="158"/>
        <end position="174"/>
    </location>
</feature>
<dbReference type="AlphaFoldDB" id="A0A9D4ZD76"/>
<keyword evidence="6" id="KW-1185">Reference proteome</keyword>
<gene>
    <name evidence="5" type="ORF">GOP47_0013449</name>
</gene>
<dbReference type="GO" id="GO:0000462">
    <property type="term" value="P:maturation of SSU-rRNA from tricistronic rRNA transcript (SSU-rRNA, 5.8S rRNA, LSU-rRNA)"/>
    <property type="evidence" value="ECO:0007669"/>
    <property type="project" value="InterPro"/>
</dbReference>
<dbReference type="EMBL" id="JABFUD020000013">
    <property type="protein sequence ID" value="KAI5071198.1"/>
    <property type="molecule type" value="Genomic_DNA"/>
</dbReference>
<proteinExistence type="inferred from homology"/>
<evidence type="ECO:0000256" key="1">
    <source>
        <dbReference type="ARBA" id="ARBA00004604"/>
    </source>
</evidence>
<keyword evidence="3" id="KW-0539">Nucleus</keyword>
<comment type="subcellular location">
    <subcellularLocation>
        <location evidence="1">Nucleus</location>
        <location evidence="1">Nucleolus</location>
    </subcellularLocation>
</comment>
<reference evidence="5" key="1">
    <citation type="submission" date="2021-01" db="EMBL/GenBank/DDBJ databases">
        <title>Adiantum capillus-veneris genome.</title>
        <authorList>
            <person name="Fang Y."/>
            <person name="Liao Q."/>
        </authorList>
    </citation>
    <scope>NUCLEOTIDE SEQUENCE</scope>
    <source>
        <strain evidence="5">H3</strain>
        <tissue evidence="5">Leaf</tissue>
    </source>
</reference>
<feature type="compositionally biased region" description="Basic and acidic residues" evidence="4">
    <location>
        <begin position="12"/>
        <end position="25"/>
    </location>
</feature>
<dbReference type="PANTHER" id="PTHR31109:SF2">
    <property type="entry name" value="RIBOSOME BIOGENESIS PROTEIN SLX9 HOMOLOG"/>
    <property type="match status" value="1"/>
</dbReference>
<sequence length="181" mass="20686">MVKRKTVRQKIGRKEAKKQPEKDAEVASSFSEDMEPGSSRVKRKLTKQMQFLSRLQETQTVLGTRKTISKKKHRRKKSALNNLSGLAEVLPSFEECIPKQPHLLRRNQAKARQQLVVSEAEQLSKVLGHPQFKANPFTAIHEHLVNTLGPVLEDKAKPLMKKGKEKKSKQKRKAMNNAMEE</sequence>
<name>A0A9D4ZD76_ADICA</name>
<dbReference type="GO" id="GO:0005730">
    <property type="term" value="C:nucleolus"/>
    <property type="evidence" value="ECO:0007669"/>
    <property type="project" value="UniProtKB-SubCell"/>
</dbReference>
<accession>A0A9D4ZD76</accession>
<dbReference type="GO" id="GO:0030686">
    <property type="term" value="C:90S preribosome"/>
    <property type="evidence" value="ECO:0007669"/>
    <property type="project" value="InterPro"/>
</dbReference>
<dbReference type="PANTHER" id="PTHR31109">
    <property type="entry name" value="PROTEIN FAM207A"/>
    <property type="match status" value="1"/>
</dbReference>